<evidence type="ECO:0000259" key="1">
    <source>
        <dbReference type="Pfam" id="PF04717"/>
    </source>
</evidence>
<organism evidence="2">
    <name type="scientific">Caudovirales sp. ctUJJ3</name>
    <dbReference type="NCBI Taxonomy" id="2826777"/>
    <lineage>
        <taxon>Viruses</taxon>
        <taxon>Duplodnaviria</taxon>
        <taxon>Heunggongvirae</taxon>
        <taxon>Uroviricota</taxon>
        <taxon>Caudoviricetes</taxon>
    </lineage>
</organism>
<feature type="domain" description="Gp5/Type VI secretion system Vgr protein OB-fold" evidence="1">
    <location>
        <begin position="8"/>
        <end position="73"/>
    </location>
</feature>
<name>A0A8S5NG48_9CAUD</name>
<accession>A0A8S5NG48</accession>
<proteinExistence type="predicted"/>
<dbReference type="EMBL" id="BK015154">
    <property type="protein sequence ID" value="DAD93176.1"/>
    <property type="molecule type" value="Genomic_DNA"/>
</dbReference>
<dbReference type="InterPro" id="IPR006531">
    <property type="entry name" value="Gp5/Vgr_OB"/>
</dbReference>
<protein>
    <submittedName>
        <fullName evidence="2">Type VI secretion protein</fullName>
    </submittedName>
</protein>
<evidence type="ECO:0000313" key="2">
    <source>
        <dbReference type="EMBL" id="DAD93176.1"/>
    </source>
</evidence>
<dbReference type="Pfam" id="PF04717">
    <property type="entry name" value="Phage_base_V"/>
    <property type="match status" value="1"/>
</dbReference>
<sequence length="136" mass="15046">MNDDIVRVGLVSSVNQDTGMVRVTYPDRDREVTPELPFFKMGNEYQMPEVNDMVLVLHLSNDSSMGIVMGGFWNDEELPVSGTDVFRKGFSRDGRSFLRLAAGTLLLESPDLAFGCAAGQISVAEILEMKRKVDAL</sequence>
<reference evidence="2" key="1">
    <citation type="journal article" date="2021" name="Proc. Natl. Acad. Sci. U.S.A.">
        <title>A Catalog of Tens of Thousands of Viruses from Human Metagenomes Reveals Hidden Associations with Chronic Diseases.</title>
        <authorList>
            <person name="Tisza M.J."/>
            <person name="Buck C.B."/>
        </authorList>
    </citation>
    <scope>NUCLEOTIDE SEQUENCE</scope>
    <source>
        <strain evidence="2">CtUJJ3</strain>
    </source>
</reference>
<dbReference type="Gene3D" id="2.40.50.230">
    <property type="entry name" value="Gp5 N-terminal domain"/>
    <property type="match status" value="1"/>
</dbReference>
<dbReference type="InterPro" id="IPR037026">
    <property type="entry name" value="Vgr_OB-fold_dom_sf"/>
</dbReference>